<feature type="domain" description="Tripartite ATP-independent periplasmic transporters DctQ component" evidence="10">
    <location>
        <begin position="82"/>
        <end position="234"/>
    </location>
</feature>
<feature type="transmembrane region" description="Helical" evidence="9">
    <location>
        <begin position="100"/>
        <end position="124"/>
    </location>
</feature>
<evidence type="ECO:0000256" key="9">
    <source>
        <dbReference type="RuleBase" id="RU369079"/>
    </source>
</evidence>
<comment type="similarity">
    <text evidence="8 9">Belongs to the TRAP transporter small permease family.</text>
</comment>
<evidence type="ECO:0000256" key="1">
    <source>
        <dbReference type="ARBA" id="ARBA00004429"/>
    </source>
</evidence>
<dbReference type="GO" id="GO:0015740">
    <property type="term" value="P:C4-dicarboxylate transport"/>
    <property type="evidence" value="ECO:0007669"/>
    <property type="project" value="TreeGrafter"/>
</dbReference>
<keyword evidence="7 9" id="KW-0472">Membrane</keyword>
<keyword evidence="2 9" id="KW-0813">Transport</keyword>
<dbReference type="Proteomes" id="UP000094808">
    <property type="component" value="Unassembled WGS sequence"/>
</dbReference>
<dbReference type="Pfam" id="PF04290">
    <property type="entry name" value="DctQ"/>
    <property type="match status" value="1"/>
</dbReference>
<feature type="transmembrane region" description="Helical" evidence="9">
    <location>
        <begin position="74"/>
        <end position="94"/>
    </location>
</feature>
<evidence type="ECO:0000256" key="7">
    <source>
        <dbReference type="ARBA" id="ARBA00023136"/>
    </source>
</evidence>
<dbReference type="GO" id="GO:0005886">
    <property type="term" value="C:plasma membrane"/>
    <property type="evidence" value="ECO:0007669"/>
    <property type="project" value="UniProtKB-SubCell"/>
</dbReference>
<evidence type="ECO:0000256" key="8">
    <source>
        <dbReference type="ARBA" id="ARBA00038436"/>
    </source>
</evidence>
<comment type="function">
    <text evidence="9">Part of the tripartite ATP-independent periplasmic (TRAP) transport system.</text>
</comment>
<reference evidence="11 12" key="1">
    <citation type="journal article" date="2012" name="Science">
        <title>Ecological populations of bacteria act as socially cohesive units of antibiotic production and resistance.</title>
        <authorList>
            <person name="Cordero O.X."/>
            <person name="Wildschutte H."/>
            <person name="Kirkup B."/>
            <person name="Proehl S."/>
            <person name="Ngo L."/>
            <person name="Hussain F."/>
            <person name="Le Roux F."/>
            <person name="Mincer T."/>
            <person name="Polz M.F."/>
        </authorList>
    </citation>
    <scope>NUCLEOTIDE SEQUENCE [LARGE SCALE GENOMIC DNA]</scope>
    <source>
        <strain evidence="11 12">FS-238</strain>
    </source>
</reference>
<dbReference type="InterPro" id="IPR007387">
    <property type="entry name" value="TRAP_DctQ"/>
</dbReference>
<keyword evidence="12" id="KW-1185">Reference proteome</keyword>
<evidence type="ECO:0000313" key="12">
    <source>
        <dbReference type="Proteomes" id="UP000094808"/>
    </source>
</evidence>
<keyword evidence="3" id="KW-1003">Cell membrane</keyword>
<gene>
    <name evidence="11" type="ORF">A1QS_09530</name>
</gene>
<organism evidence="11 12">
    <name type="scientific">Vibrio ordalii FS-238</name>
    <dbReference type="NCBI Taxonomy" id="617133"/>
    <lineage>
        <taxon>Bacteria</taxon>
        <taxon>Pseudomonadati</taxon>
        <taxon>Pseudomonadota</taxon>
        <taxon>Gammaproteobacteria</taxon>
        <taxon>Vibrionales</taxon>
        <taxon>Vibrionaceae</taxon>
        <taxon>Vibrio</taxon>
    </lineage>
</organism>
<evidence type="ECO:0000256" key="2">
    <source>
        <dbReference type="ARBA" id="ARBA00022448"/>
    </source>
</evidence>
<sequence length="282" mass="32398">MRQRWLQTNNQPPTPPCVVGLDSTRLLLVSLITNLKPCGDLESIPIITMRAMYHMEHSFFSKVGRFTDAIEEMLIAFFLGSMTLLTFVNVVYRYVFNGNILWALELTVFMFAWMVLVGASYGVKKHFHIGVDVVINMVPATMRKVSALVAVACCLTFSILLLIGSWNYWYPFATERAWYETDDIPMPEMLQFLSDWLNEGERYEKMPRFIPYMALPIGMGLLTFRFLQIAYQILSGKLDRMISGHEAEEDLEALKAEMAQVSETILEPNREATPPIDSRKER</sequence>
<keyword evidence="6 9" id="KW-1133">Transmembrane helix</keyword>
<proteinExistence type="inferred from homology"/>
<feature type="transmembrane region" description="Helical" evidence="9">
    <location>
        <begin position="145"/>
        <end position="169"/>
    </location>
</feature>
<evidence type="ECO:0000259" key="10">
    <source>
        <dbReference type="Pfam" id="PF04290"/>
    </source>
</evidence>
<comment type="subcellular location">
    <subcellularLocation>
        <location evidence="1 9">Cell inner membrane</location>
        <topology evidence="1 9">Multi-pass membrane protein</topology>
    </subcellularLocation>
</comment>
<comment type="subunit">
    <text evidence="9">The complex comprises the extracytoplasmic solute receptor protein and the two transmembrane proteins.</text>
</comment>
<evidence type="ECO:0000256" key="4">
    <source>
        <dbReference type="ARBA" id="ARBA00022519"/>
    </source>
</evidence>
<evidence type="ECO:0000256" key="3">
    <source>
        <dbReference type="ARBA" id="ARBA00022475"/>
    </source>
</evidence>
<dbReference type="GO" id="GO:0022857">
    <property type="term" value="F:transmembrane transporter activity"/>
    <property type="evidence" value="ECO:0007669"/>
    <property type="project" value="UniProtKB-UniRule"/>
</dbReference>
<dbReference type="InterPro" id="IPR055348">
    <property type="entry name" value="DctQ"/>
</dbReference>
<dbReference type="PANTHER" id="PTHR35011:SF2">
    <property type="entry name" value="2,3-DIKETO-L-GULONATE TRAP TRANSPORTER SMALL PERMEASE PROTEIN YIAM"/>
    <property type="match status" value="1"/>
</dbReference>
<dbReference type="AlphaFoldDB" id="A0A853R1M3"/>
<feature type="transmembrane region" description="Helical" evidence="9">
    <location>
        <begin position="209"/>
        <end position="231"/>
    </location>
</feature>
<dbReference type="PANTHER" id="PTHR35011">
    <property type="entry name" value="2,3-DIKETO-L-GULONATE TRAP TRANSPORTER SMALL PERMEASE PROTEIN YIAM"/>
    <property type="match status" value="1"/>
</dbReference>
<keyword evidence="4 9" id="KW-0997">Cell inner membrane</keyword>
<evidence type="ECO:0000313" key="11">
    <source>
        <dbReference type="EMBL" id="OEE32383.1"/>
    </source>
</evidence>
<protein>
    <recommendedName>
        <fullName evidence="9">TRAP transporter small permease protein</fullName>
    </recommendedName>
</protein>
<comment type="caution">
    <text evidence="11">The sequence shown here is derived from an EMBL/GenBank/DDBJ whole genome shotgun (WGS) entry which is preliminary data.</text>
</comment>
<evidence type="ECO:0000256" key="6">
    <source>
        <dbReference type="ARBA" id="ARBA00022989"/>
    </source>
</evidence>
<name>A0A853R1M3_9VIBR</name>
<keyword evidence="5 9" id="KW-0812">Transmembrane</keyword>
<accession>A0A853R1M3</accession>
<evidence type="ECO:0000256" key="5">
    <source>
        <dbReference type="ARBA" id="ARBA00022692"/>
    </source>
</evidence>
<dbReference type="EMBL" id="AJYS02000255">
    <property type="protein sequence ID" value="OEE32383.1"/>
    <property type="molecule type" value="Genomic_DNA"/>
</dbReference>